<accession>A0A1I7TJZ8</accession>
<sequence length="535" mass="61729">MPISPTLGLDAHCHWPHGDLFDRISRMEYEELWLFVFGEQSKSKEDGCHFKNRLKREIFLAEREVASARSLKITKAIECHISDFLHSLTRGLCSFEERFFPEEWFLGENCCVHHEYSKSKPRRIVIVKIRLHQVKIVKHKYMSLVGKFIPDDLEEDSGTSVFHNVHRFYRMFLGYAVYTLFGYEIQWHTHGDGSVESEKFLYTINELGGGSKKKNEEIPFLNLKDTARTASPSESEQSFENEEIVIENDEEQRIDTPPMEQHANQKLDELKRASPPCFNGQYSNTSSNDQSSQKQQEDTEQPKSDLNTSLTIDQSRGMDLNIARMKEMIAYVVDTRKRRSIDGPSTIESNFGRPHSYKPYTNSECRIDDLPSDRNNEETEHSLNVFPQSTACSQSNPNSVRLVENVGQNISKEQFDLTREKNGHLDTKEMQKKEMCFSQSWYARGFNNDSTASSQSDRYSLNLERVRRVVEDPLAFPAITPDNSKAVEDSSKYISLQIGQKDAQTFQSPEIDIPSKRLSFKIQGRKVLKNTVQLD</sequence>
<dbReference type="Proteomes" id="UP000095282">
    <property type="component" value="Unplaced"/>
</dbReference>
<feature type="region of interest" description="Disordered" evidence="1">
    <location>
        <begin position="224"/>
        <end position="243"/>
    </location>
</feature>
<evidence type="ECO:0000256" key="1">
    <source>
        <dbReference type="SAM" id="MobiDB-lite"/>
    </source>
</evidence>
<reference evidence="3" key="1">
    <citation type="submission" date="2016-11" db="UniProtKB">
        <authorList>
            <consortium name="WormBaseParasite"/>
        </authorList>
    </citation>
    <scope>IDENTIFICATION</scope>
</reference>
<organism evidence="2 3">
    <name type="scientific">Caenorhabditis tropicalis</name>
    <dbReference type="NCBI Taxonomy" id="1561998"/>
    <lineage>
        <taxon>Eukaryota</taxon>
        <taxon>Metazoa</taxon>
        <taxon>Ecdysozoa</taxon>
        <taxon>Nematoda</taxon>
        <taxon>Chromadorea</taxon>
        <taxon>Rhabditida</taxon>
        <taxon>Rhabditina</taxon>
        <taxon>Rhabditomorpha</taxon>
        <taxon>Rhabditoidea</taxon>
        <taxon>Rhabditidae</taxon>
        <taxon>Peloderinae</taxon>
        <taxon>Caenorhabditis</taxon>
    </lineage>
</organism>
<name>A0A1I7TJZ8_9PELO</name>
<feature type="compositionally biased region" description="Polar residues" evidence="1">
    <location>
        <begin position="280"/>
        <end position="294"/>
    </location>
</feature>
<evidence type="ECO:0000313" key="3">
    <source>
        <dbReference type="WBParaSite" id="Csp11.Scaffold627.g6662.t1"/>
    </source>
</evidence>
<keyword evidence="2" id="KW-1185">Reference proteome</keyword>
<feature type="region of interest" description="Disordered" evidence="1">
    <location>
        <begin position="272"/>
        <end position="312"/>
    </location>
</feature>
<dbReference type="eggNOG" id="ENOG502TI8P">
    <property type="taxonomic scope" value="Eukaryota"/>
</dbReference>
<dbReference type="AlphaFoldDB" id="A0A1I7TJZ8"/>
<dbReference type="WBParaSite" id="Csp11.Scaffold627.g6662.t1">
    <property type="protein sequence ID" value="Csp11.Scaffold627.g6662.t1"/>
    <property type="gene ID" value="Csp11.Scaffold627.g6662"/>
</dbReference>
<feature type="compositionally biased region" description="Basic and acidic residues" evidence="1">
    <location>
        <begin position="365"/>
        <end position="379"/>
    </location>
</feature>
<feature type="region of interest" description="Disordered" evidence="1">
    <location>
        <begin position="341"/>
        <end position="379"/>
    </location>
</feature>
<protein>
    <submittedName>
        <fullName evidence="3">PAP_RNA-bind domain-containing protein</fullName>
    </submittedName>
</protein>
<proteinExistence type="predicted"/>
<evidence type="ECO:0000313" key="2">
    <source>
        <dbReference type="Proteomes" id="UP000095282"/>
    </source>
</evidence>